<dbReference type="PANTHER" id="PTHR33053">
    <property type="entry name" value="PROTEIN, PUTATIVE-RELATED"/>
    <property type="match status" value="1"/>
</dbReference>
<protein>
    <submittedName>
        <fullName evidence="1">Uncharacterized protein</fullName>
    </submittedName>
</protein>
<accession>A0ABD0XVN1</accession>
<feature type="non-terminal residue" evidence="1">
    <location>
        <position position="1"/>
    </location>
</feature>
<sequence>STSEETSVSDQDESLLNFLRRWAVQHNTPLIALDSLLSGLRCHGHPDLPKSGRTLMKTPRLVEVEAKSGMQYVHFKLQEEIIRHLDCYPDHVSEQAERVEISLNIDGLPLFKSSKATLWPILCAIHLEPPVVFPVTLTLGPSKPSDLKFMDDMVNELQVTLSNGIDFRGQTIAVDLRCIICDAPAKAMVKKVKHHTGYNGCDKCTQRGVWLGRMTFPDVEDLTLVTDESYRRTMEKNHEESGACQLNFKRLRKLMLRK</sequence>
<evidence type="ECO:0000313" key="2">
    <source>
        <dbReference type="Proteomes" id="UP001557470"/>
    </source>
</evidence>
<dbReference type="EMBL" id="JAGEUA010000002">
    <property type="protein sequence ID" value="KAL1007160.1"/>
    <property type="molecule type" value="Genomic_DNA"/>
</dbReference>
<evidence type="ECO:0000313" key="1">
    <source>
        <dbReference type="EMBL" id="KAL1007160.1"/>
    </source>
</evidence>
<keyword evidence="2" id="KW-1185">Reference proteome</keyword>
<proteinExistence type="predicted"/>
<reference evidence="1 2" key="1">
    <citation type="submission" date="2024-06" db="EMBL/GenBank/DDBJ databases">
        <authorList>
            <person name="Pan Q."/>
            <person name="Wen M."/>
            <person name="Jouanno E."/>
            <person name="Zahm M."/>
            <person name="Klopp C."/>
            <person name="Cabau C."/>
            <person name="Louis A."/>
            <person name="Berthelot C."/>
            <person name="Parey E."/>
            <person name="Roest Crollius H."/>
            <person name="Montfort J."/>
            <person name="Robinson-Rechavi M."/>
            <person name="Bouchez O."/>
            <person name="Lampietro C."/>
            <person name="Lopez Roques C."/>
            <person name="Donnadieu C."/>
            <person name="Postlethwait J."/>
            <person name="Bobe J."/>
            <person name="Verreycken H."/>
            <person name="Guiguen Y."/>
        </authorList>
    </citation>
    <scope>NUCLEOTIDE SEQUENCE [LARGE SCALE GENOMIC DNA]</scope>
    <source>
        <strain evidence="1">Up_M1</strain>
        <tissue evidence="1">Testis</tissue>
    </source>
</reference>
<dbReference type="Proteomes" id="UP001557470">
    <property type="component" value="Unassembled WGS sequence"/>
</dbReference>
<organism evidence="1 2">
    <name type="scientific">Umbra pygmaea</name>
    <name type="common">Eastern mudminnow</name>
    <dbReference type="NCBI Taxonomy" id="75934"/>
    <lineage>
        <taxon>Eukaryota</taxon>
        <taxon>Metazoa</taxon>
        <taxon>Chordata</taxon>
        <taxon>Craniata</taxon>
        <taxon>Vertebrata</taxon>
        <taxon>Euteleostomi</taxon>
        <taxon>Actinopterygii</taxon>
        <taxon>Neopterygii</taxon>
        <taxon>Teleostei</taxon>
        <taxon>Protacanthopterygii</taxon>
        <taxon>Esociformes</taxon>
        <taxon>Umbridae</taxon>
        <taxon>Umbra</taxon>
    </lineage>
</organism>
<comment type="caution">
    <text evidence="1">The sequence shown here is derived from an EMBL/GenBank/DDBJ whole genome shotgun (WGS) entry which is preliminary data.</text>
</comment>
<dbReference type="AlphaFoldDB" id="A0ABD0XVN1"/>
<gene>
    <name evidence="1" type="ORF">UPYG_G00082840</name>
</gene>
<name>A0ABD0XVN1_UMBPY</name>